<evidence type="ECO:0000313" key="15">
    <source>
        <dbReference type="RefSeq" id="XP_014671881.1"/>
    </source>
</evidence>
<keyword evidence="6" id="KW-0221">Differentiation</keyword>
<evidence type="ECO:0000259" key="11">
    <source>
        <dbReference type="Pfam" id="PF09011"/>
    </source>
</evidence>
<protein>
    <submittedName>
        <fullName evidence="14">Protein maelstrom homolog isoform X1</fullName>
    </submittedName>
    <submittedName>
        <fullName evidence="15">Protein maelstrom homolog isoform X2</fullName>
    </submittedName>
</protein>
<organism evidence="13 14">
    <name type="scientific">Priapulus caudatus</name>
    <name type="common">Priapulid worm</name>
    <dbReference type="NCBI Taxonomy" id="37621"/>
    <lineage>
        <taxon>Eukaryota</taxon>
        <taxon>Metazoa</taxon>
        <taxon>Ecdysozoa</taxon>
        <taxon>Scalidophora</taxon>
        <taxon>Priapulida</taxon>
        <taxon>Priapulimorpha</taxon>
        <taxon>Priapulimorphida</taxon>
        <taxon>Priapulidae</taxon>
        <taxon>Priapulus</taxon>
    </lineage>
</organism>
<dbReference type="Proteomes" id="UP000695022">
    <property type="component" value="Unplaced"/>
</dbReference>
<evidence type="ECO:0000256" key="10">
    <source>
        <dbReference type="ARBA" id="ARBA00023254"/>
    </source>
</evidence>
<evidence type="ECO:0000256" key="8">
    <source>
        <dbReference type="ARBA" id="ARBA00023158"/>
    </source>
</evidence>
<evidence type="ECO:0000313" key="14">
    <source>
        <dbReference type="RefSeq" id="XP_014671880.1"/>
    </source>
</evidence>
<sequence>MPAKKKNGFMILMIELQEEFRRDGRNVPMQEMPTLAAPKWKLLSAMERDRYDNEAKGLNQQARNIQRNALVITDTGETEEQKMERNKRERELVQSEWTSKPMVARQKFYLMNWQTLCKTEEGHYVPGEVACVEYSLEKGIMREFHRFIAPGEIPKGYAYKCKQTCEDTHKIPYQNFKLAKNDYKNIYTELCNFVRRDRGDCSPVYLMGMELAEAEYCLSWLARLATTVRHSIRARL</sequence>
<evidence type="ECO:0000256" key="7">
    <source>
        <dbReference type="ARBA" id="ARBA00023125"/>
    </source>
</evidence>
<dbReference type="GeneID" id="106812505"/>
<comment type="subcellular location">
    <subcellularLocation>
        <location evidence="2">Cytoplasm</location>
    </subcellularLocation>
    <subcellularLocation>
        <location evidence="1">Nucleus</location>
    </subcellularLocation>
</comment>
<keyword evidence="4" id="KW-0217">Developmental protein</keyword>
<evidence type="ECO:0000259" key="12">
    <source>
        <dbReference type="Pfam" id="PF13017"/>
    </source>
</evidence>
<comment type="similarity">
    <text evidence="3">Belongs to the maelstrom family.</text>
</comment>
<keyword evidence="13" id="KW-1185">Reference proteome</keyword>
<dbReference type="Gene3D" id="1.10.30.10">
    <property type="entry name" value="High mobility group box domain"/>
    <property type="match status" value="1"/>
</dbReference>
<evidence type="ECO:0000256" key="1">
    <source>
        <dbReference type="ARBA" id="ARBA00004123"/>
    </source>
</evidence>
<evidence type="ECO:0000256" key="5">
    <source>
        <dbReference type="ARBA" id="ARBA00022490"/>
    </source>
</evidence>
<keyword evidence="5" id="KW-0963">Cytoplasm</keyword>
<dbReference type="CDD" id="cd21992">
    <property type="entry name" value="HMG-box_MAEL"/>
    <property type="match status" value="1"/>
</dbReference>
<keyword evidence="10" id="KW-0469">Meiosis</keyword>
<dbReference type="InterPro" id="IPR036910">
    <property type="entry name" value="HMG_box_dom_sf"/>
</dbReference>
<dbReference type="InterPro" id="IPR024970">
    <property type="entry name" value="Maelstrom"/>
</dbReference>
<reference evidence="14 15" key="1">
    <citation type="submission" date="2025-05" db="UniProtKB">
        <authorList>
            <consortium name="RefSeq"/>
        </authorList>
    </citation>
    <scope>IDENTIFICATION</scope>
</reference>
<evidence type="ECO:0000256" key="3">
    <source>
        <dbReference type="ARBA" id="ARBA00007057"/>
    </source>
</evidence>
<dbReference type="PANTHER" id="PTHR21358:SF4">
    <property type="entry name" value="PROTEIN MAELSTROM HOMOLOG"/>
    <property type="match status" value="1"/>
</dbReference>
<dbReference type="Pfam" id="PF13017">
    <property type="entry name" value="Maelstrom"/>
    <property type="match status" value="1"/>
</dbReference>
<dbReference type="RefSeq" id="XP_014671880.1">
    <property type="nucleotide sequence ID" value="XM_014816394.1"/>
</dbReference>
<accession>A0ABM1EI59</accession>
<dbReference type="RefSeq" id="XP_014671881.1">
    <property type="nucleotide sequence ID" value="XM_014816395.1"/>
</dbReference>
<dbReference type="PANTHER" id="PTHR21358">
    <property type="entry name" value="PROTEIN MAELSTROM HOMOLOG"/>
    <property type="match status" value="1"/>
</dbReference>
<keyword evidence="9" id="KW-0539">Nucleus</keyword>
<keyword evidence="7" id="KW-0238">DNA-binding</keyword>
<evidence type="ECO:0000313" key="13">
    <source>
        <dbReference type="Proteomes" id="UP000695022"/>
    </source>
</evidence>
<dbReference type="InterPro" id="IPR039259">
    <property type="entry name" value="Protein_maelstrom"/>
</dbReference>
<proteinExistence type="inferred from homology"/>
<gene>
    <name evidence="14 15" type="primary">LOC106812505</name>
</gene>
<evidence type="ECO:0000256" key="9">
    <source>
        <dbReference type="ARBA" id="ARBA00023242"/>
    </source>
</evidence>
<dbReference type="SUPFAM" id="SSF47095">
    <property type="entry name" value="HMG-box"/>
    <property type="match status" value="1"/>
</dbReference>
<feature type="domain" description="Maelstrom" evidence="12">
    <location>
        <begin position="121"/>
        <end position="223"/>
    </location>
</feature>
<evidence type="ECO:0000256" key="2">
    <source>
        <dbReference type="ARBA" id="ARBA00004496"/>
    </source>
</evidence>
<keyword evidence="8" id="KW-0943">RNA-mediated gene silencing</keyword>
<feature type="domain" description="HMG box" evidence="11">
    <location>
        <begin position="4"/>
        <end position="61"/>
    </location>
</feature>
<dbReference type="Pfam" id="PF09011">
    <property type="entry name" value="HMG_box_2"/>
    <property type="match status" value="1"/>
</dbReference>
<evidence type="ECO:0000256" key="6">
    <source>
        <dbReference type="ARBA" id="ARBA00022782"/>
    </source>
</evidence>
<dbReference type="InterPro" id="IPR009071">
    <property type="entry name" value="HMG_box_dom"/>
</dbReference>
<evidence type="ECO:0000256" key="4">
    <source>
        <dbReference type="ARBA" id="ARBA00022473"/>
    </source>
</evidence>
<name>A0ABM1EI59_PRICU</name>